<dbReference type="EMBL" id="CAJJDM010000102">
    <property type="protein sequence ID" value="CAD8095870.1"/>
    <property type="molecule type" value="Genomic_DNA"/>
</dbReference>
<proteinExistence type="inferred from homology"/>
<evidence type="ECO:0000256" key="2">
    <source>
        <dbReference type="ARBA" id="ARBA00023157"/>
    </source>
</evidence>
<dbReference type="OMA" id="NDLLQCE"/>
<organism evidence="4 5">
    <name type="scientific">Paramecium primaurelia</name>
    <dbReference type="NCBI Taxonomy" id="5886"/>
    <lineage>
        <taxon>Eukaryota</taxon>
        <taxon>Sar</taxon>
        <taxon>Alveolata</taxon>
        <taxon>Ciliophora</taxon>
        <taxon>Intramacronucleata</taxon>
        <taxon>Oligohymenophorea</taxon>
        <taxon>Peniculida</taxon>
        <taxon>Parameciidae</taxon>
        <taxon>Paramecium</taxon>
    </lineage>
</organism>
<accession>A0A8S1NW92</accession>
<reference evidence="4" key="1">
    <citation type="submission" date="2021-01" db="EMBL/GenBank/DDBJ databases">
        <authorList>
            <consortium name="Genoscope - CEA"/>
            <person name="William W."/>
        </authorList>
    </citation>
    <scope>NUCLEOTIDE SEQUENCE</scope>
</reference>
<dbReference type="Pfam" id="PF08583">
    <property type="entry name" value="Cmc1"/>
    <property type="match status" value="1"/>
</dbReference>
<comment type="similarity">
    <text evidence="1 3">Belongs to the CMC family.</text>
</comment>
<sequence>MGSYKSKNHKVDINTLPVADPEPDYVIKTRQPMPSNWQLNILRGKREDELRGLSYAYARRKCHKAVNDLLQCEKDYGSFWAAFDCQAQNHDMKECLTHEYEVEMDKLRRNMKMNTEWWWRDLYDENGEVGEQAKWKDEYWLLPILRSYKDLLYSMISQNN</sequence>
<name>A0A8S1NW92_PARPR</name>
<dbReference type="Proteomes" id="UP000688137">
    <property type="component" value="Unassembled WGS sequence"/>
</dbReference>
<keyword evidence="2" id="KW-1015">Disulfide bond</keyword>
<dbReference type="InterPro" id="IPR013892">
    <property type="entry name" value="Cyt_c_biogenesis_Cmc1-like"/>
</dbReference>
<evidence type="ECO:0000313" key="4">
    <source>
        <dbReference type="EMBL" id="CAD8095870.1"/>
    </source>
</evidence>
<comment type="subcellular location">
    <subcellularLocation>
        <location evidence="3">Mitochondrion</location>
    </subcellularLocation>
</comment>
<dbReference type="PROSITE" id="PS51808">
    <property type="entry name" value="CHCH"/>
    <property type="match status" value="1"/>
</dbReference>
<evidence type="ECO:0000256" key="1">
    <source>
        <dbReference type="ARBA" id="ARBA00007347"/>
    </source>
</evidence>
<gene>
    <name evidence="4" type="ORF">PPRIM_AZ9-3.1.T0990193</name>
</gene>
<protein>
    <recommendedName>
        <fullName evidence="3">COX assembly mitochondrial protein</fullName>
    </recommendedName>
</protein>
<comment type="caution">
    <text evidence="4">The sequence shown here is derived from an EMBL/GenBank/DDBJ whole genome shotgun (WGS) entry which is preliminary data.</text>
</comment>
<dbReference type="GO" id="GO:0005739">
    <property type="term" value="C:mitochondrion"/>
    <property type="evidence" value="ECO:0007669"/>
    <property type="project" value="UniProtKB-SubCell"/>
</dbReference>
<keyword evidence="5" id="KW-1185">Reference proteome</keyword>
<dbReference type="AlphaFoldDB" id="A0A8S1NW92"/>
<evidence type="ECO:0000313" key="5">
    <source>
        <dbReference type="Proteomes" id="UP000688137"/>
    </source>
</evidence>
<evidence type="ECO:0000256" key="3">
    <source>
        <dbReference type="RuleBase" id="RU364104"/>
    </source>
</evidence>
<keyword evidence="3" id="KW-0496">Mitochondrion</keyword>